<accession>A0A7J7Z4F7</accession>
<protein>
    <submittedName>
        <fullName evidence="1">Uncharacterized protein</fullName>
    </submittedName>
</protein>
<reference evidence="1 2" key="1">
    <citation type="journal article" date="2020" name="Nature">
        <title>Six reference-quality genomes reveal evolution of bat adaptations.</title>
        <authorList>
            <person name="Jebb D."/>
            <person name="Huang Z."/>
            <person name="Pippel M."/>
            <person name="Hughes G.M."/>
            <person name="Lavrichenko K."/>
            <person name="Devanna P."/>
            <person name="Winkler S."/>
            <person name="Jermiin L.S."/>
            <person name="Skirmuntt E.C."/>
            <person name="Katzourakis A."/>
            <person name="Burkitt-Gray L."/>
            <person name="Ray D.A."/>
            <person name="Sullivan K.A.M."/>
            <person name="Roscito J.G."/>
            <person name="Kirilenko B.M."/>
            <person name="Davalos L.M."/>
            <person name="Corthals A.P."/>
            <person name="Power M.L."/>
            <person name="Jones G."/>
            <person name="Ransome R.D."/>
            <person name="Dechmann D.K.N."/>
            <person name="Locatelli A.G."/>
            <person name="Puechmaille S.J."/>
            <person name="Fedrigo O."/>
            <person name="Jarvis E.D."/>
            <person name="Hiller M."/>
            <person name="Vernes S.C."/>
            <person name="Myers E.W."/>
            <person name="Teeling E.C."/>
        </authorList>
    </citation>
    <scope>NUCLEOTIDE SEQUENCE [LARGE SCALE GENOMIC DNA]</scope>
    <source>
        <strain evidence="1">MMyoMyo1</strain>
        <tissue evidence="1">Flight muscle</tissue>
    </source>
</reference>
<gene>
    <name evidence="1" type="ORF">mMyoMyo1_010486</name>
</gene>
<keyword evidence="2" id="KW-1185">Reference proteome</keyword>
<name>A0A7J7Z4F7_MYOMY</name>
<dbReference type="EMBL" id="JABWUV010000003">
    <property type="protein sequence ID" value="KAF6369081.1"/>
    <property type="molecule type" value="Genomic_DNA"/>
</dbReference>
<dbReference type="AlphaFoldDB" id="A0A7J7Z4F7"/>
<comment type="caution">
    <text evidence="1">The sequence shown here is derived from an EMBL/GenBank/DDBJ whole genome shotgun (WGS) entry which is preliminary data.</text>
</comment>
<dbReference type="Proteomes" id="UP000527355">
    <property type="component" value="Unassembled WGS sequence"/>
</dbReference>
<proteinExistence type="predicted"/>
<evidence type="ECO:0000313" key="2">
    <source>
        <dbReference type="Proteomes" id="UP000527355"/>
    </source>
</evidence>
<sequence length="133" mass="14699">MPATVENQGVYKFPLPLHCTFINPACLTPPQDVHTSPLMRSRPLDSVWVFWVLRVGACEMTLRGRSGDALFPRRPVQLRDHLWGVNAGAEAGADADRHTWWAQAALAEVLAVSVPDQEPRGGEEFRPLSETVG</sequence>
<evidence type="ECO:0000313" key="1">
    <source>
        <dbReference type="EMBL" id="KAF6369081.1"/>
    </source>
</evidence>
<organism evidence="1 2">
    <name type="scientific">Myotis myotis</name>
    <name type="common">Greater mouse-eared bat</name>
    <name type="synonym">Vespertilio myotis</name>
    <dbReference type="NCBI Taxonomy" id="51298"/>
    <lineage>
        <taxon>Eukaryota</taxon>
        <taxon>Metazoa</taxon>
        <taxon>Chordata</taxon>
        <taxon>Craniata</taxon>
        <taxon>Vertebrata</taxon>
        <taxon>Euteleostomi</taxon>
        <taxon>Mammalia</taxon>
        <taxon>Eutheria</taxon>
        <taxon>Laurasiatheria</taxon>
        <taxon>Chiroptera</taxon>
        <taxon>Yangochiroptera</taxon>
        <taxon>Vespertilionidae</taxon>
        <taxon>Myotis</taxon>
    </lineage>
</organism>